<dbReference type="PhylomeDB" id="S8BH90"/>
<evidence type="ECO:0000259" key="4">
    <source>
        <dbReference type="Pfam" id="PF06094"/>
    </source>
</evidence>
<dbReference type="SUPFAM" id="SSF110857">
    <property type="entry name" value="Gamma-glutamyl cyclotransferase-like"/>
    <property type="match status" value="1"/>
</dbReference>
<keyword evidence="2" id="KW-0808">Transferase</keyword>
<dbReference type="CDD" id="cd06661">
    <property type="entry name" value="GGCT_like"/>
    <property type="match status" value="1"/>
</dbReference>
<name>S8BH90_PENO1</name>
<proteinExistence type="inferred from homology"/>
<dbReference type="AlphaFoldDB" id="S8BH90"/>
<dbReference type="PANTHER" id="PTHR31544">
    <property type="entry name" value="AIG2-LIKE PROTEIN D"/>
    <property type="match status" value="1"/>
</dbReference>
<evidence type="ECO:0000313" key="5">
    <source>
        <dbReference type="EMBL" id="EPS34502.1"/>
    </source>
</evidence>
<gene>
    <name evidence="5" type="ORF">PDE_09466</name>
</gene>
<organism evidence="5 6">
    <name type="scientific">Penicillium oxalicum (strain 114-2 / CGMCC 5302)</name>
    <name type="common">Penicillium decumbens</name>
    <dbReference type="NCBI Taxonomy" id="933388"/>
    <lineage>
        <taxon>Eukaryota</taxon>
        <taxon>Fungi</taxon>
        <taxon>Dikarya</taxon>
        <taxon>Ascomycota</taxon>
        <taxon>Pezizomycotina</taxon>
        <taxon>Eurotiomycetes</taxon>
        <taxon>Eurotiomycetidae</taxon>
        <taxon>Eurotiales</taxon>
        <taxon>Aspergillaceae</taxon>
        <taxon>Penicillium</taxon>
    </lineage>
</organism>
<dbReference type="HOGENOM" id="CLU_093936_1_2_1"/>
<evidence type="ECO:0000256" key="2">
    <source>
        <dbReference type="ARBA" id="ARBA00022679"/>
    </source>
</evidence>
<dbReference type="Gene3D" id="3.10.490.10">
    <property type="entry name" value="Gamma-glutamyl cyclotransferase-like"/>
    <property type="match status" value="1"/>
</dbReference>
<dbReference type="Pfam" id="PF06094">
    <property type="entry name" value="GGACT"/>
    <property type="match status" value="1"/>
</dbReference>
<evidence type="ECO:0000256" key="1">
    <source>
        <dbReference type="ARBA" id="ARBA00008861"/>
    </source>
</evidence>
<sequence>MGDYTLFCYGTLMAPQMLHRVIHGTTTPQPWQKDLIRFQPARLYGYRRHRVQGAEYPGIFAESSPSETAVLGVLVSGLTEGDMYRLDRYEGSEYVKESVKVRTLHSKAHGKVTSEDELFKELNAAESGAAREGDEVLATTYVWVAGKECLEEAEWDFERFKRDRLAWWVGAHESEW</sequence>
<dbReference type="GO" id="GO:0016740">
    <property type="term" value="F:transferase activity"/>
    <property type="evidence" value="ECO:0007669"/>
    <property type="project" value="UniProtKB-KW"/>
</dbReference>
<dbReference type="EMBL" id="KB644415">
    <property type="protein sequence ID" value="EPS34502.1"/>
    <property type="molecule type" value="Genomic_DNA"/>
</dbReference>
<feature type="domain" description="Gamma-glutamylcyclotransferase AIG2-like" evidence="4">
    <location>
        <begin position="6"/>
        <end position="108"/>
    </location>
</feature>
<dbReference type="InterPro" id="IPR045038">
    <property type="entry name" value="AIG2-like"/>
</dbReference>
<evidence type="ECO:0000313" key="6">
    <source>
        <dbReference type="Proteomes" id="UP000019376"/>
    </source>
</evidence>
<evidence type="ECO:0000256" key="3">
    <source>
        <dbReference type="ARBA" id="ARBA00030602"/>
    </source>
</evidence>
<dbReference type="OrthoDB" id="1044435at2759"/>
<dbReference type="InterPro" id="IPR036568">
    <property type="entry name" value="GGCT-like_sf"/>
</dbReference>
<accession>S8BH90</accession>
<keyword evidence="6" id="KW-1185">Reference proteome</keyword>
<reference evidence="5 6" key="1">
    <citation type="journal article" date="2013" name="PLoS ONE">
        <title>Genomic and secretomic analyses reveal unique features of the lignocellulolytic enzyme system of Penicillium decumbens.</title>
        <authorList>
            <person name="Liu G."/>
            <person name="Zhang L."/>
            <person name="Wei X."/>
            <person name="Zou G."/>
            <person name="Qin Y."/>
            <person name="Ma L."/>
            <person name="Li J."/>
            <person name="Zheng H."/>
            <person name="Wang S."/>
            <person name="Wang C."/>
            <person name="Xun L."/>
            <person name="Zhao G.-P."/>
            <person name="Zhou Z."/>
            <person name="Qu Y."/>
        </authorList>
    </citation>
    <scope>NUCLEOTIDE SEQUENCE [LARGE SCALE GENOMIC DNA]</scope>
    <source>
        <strain evidence="6">114-2 / CGMCC 5302</strain>
    </source>
</reference>
<dbReference type="PANTHER" id="PTHR31544:SF2">
    <property type="entry name" value="AIG2-LIKE PROTEIN D"/>
    <property type="match status" value="1"/>
</dbReference>
<dbReference type="InterPro" id="IPR009288">
    <property type="entry name" value="AIG2-like_dom"/>
</dbReference>
<dbReference type="eggNOG" id="ENOG502S7T1">
    <property type="taxonomic scope" value="Eukaryota"/>
</dbReference>
<dbReference type="InterPro" id="IPR013024">
    <property type="entry name" value="GGCT-like"/>
</dbReference>
<comment type="similarity">
    <text evidence="1">Belongs to the gamma-glutamylcyclotransferase family.</text>
</comment>
<protein>
    <recommendedName>
        <fullName evidence="3">Putative gamma-glutamylcyclotransferase</fullName>
    </recommendedName>
</protein>
<dbReference type="Proteomes" id="UP000019376">
    <property type="component" value="Unassembled WGS sequence"/>
</dbReference>